<name>N6ZNU1_9RHOO</name>
<dbReference type="Pfam" id="PF03562">
    <property type="entry name" value="MltA"/>
    <property type="match status" value="2"/>
</dbReference>
<reference evidence="3 4" key="1">
    <citation type="submission" date="2012-09" db="EMBL/GenBank/DDBJ databases">
        <title>Draft Genome Sequences of 6 Strains from Genus Thauera.</title>
        <authorList>
            <person name="Liu B."/>
            <person name="Shapleigh J.P."/>
            <person name="Frostegard A.H."/>
        </authorList>
    </citation>
    <scope>NUCLEOTIDE SEQUENCE [LARGE SCALE GENOMIC DNA]</scope>
    <source>
        <strain evidence="3 4">B4P</strain>
    </source>
</reference>
<dbReference type="GO" id="GO:0008933">
    <property type="term" value="F:peptidoglycan lytic transglycosylase activity"/>
    <property type="evidence" value="ECO:0007669"/>
    <property type="project" value="TreeGrafter"/>
</dbReference>
<dbReference type="GO" id="GO:0009253">
    <property type="term" value="P:peptidoglycan catabolic process"/>
    <property type="evidence" value="ECO:0007669"/>
    <property type="project" value="TreeGrafter"/>
</dbReference>
<dbReference type="Gene3D" id="2.40.240.50">
    <property type="entry name" value="Barwin-like endoglucanases"/>
    <property type="match status" value="1"/>
</dbReference>
<gene>
    <name evidence="3" type="ORF">C667_16236</name>
</gene>
<feature type="compositionally biased region" description="Low complexity" evidence="1">
    <location>
        <begin position="331"/>
        <end position="343"/>
    </location>
</feature>
<accession>N6ZNU1</accession>
<evidence type="ECO:0000256" key="1">
    <source>
        <dbReference type="SAM" id="MobiDB-lite"/>
    </source>
</evidence>
<feature type="region of interest" description="Disordered" evidence="1">
    <location>
        <begin position="1"/>
        <end position="20"/>
    </location>
</feature>
<dbReference type="GO" id="GO:0004553">
    <property type="term" value="F:hydrolase activity, hydrolyzing O-glycosyl compounds"/>
    <property type="evidence" value="ECO:0007669"/>
    <property type="project" value="InterPro"/>
</dbReference>
<dbReference type="InterPro" id="IPR005300">
    <property type="entry name" value="MltA_B"/>
</dbReference>
<dbReference type="Proteomes" id="UP000013047">
    <property type="component" value="Unassembled WGS sequence"/>
</dbReference>
<dbReference type="InterPro" id="IPR026044">
    <property type="entry name" value="MltA"/>
</dbReference>
<feature type="region of interest" description="Disordered" evidence="1">
    <location>
        <begin position="331"/>
        <end position="351"/>
    </location>
</feature>
<sequence length="351" mass="37310">MGAAPIESRADAGKPAAAPRSGFSTRYAHFVPVEWAQVPGWRQDALAGVGEALGRSCKALGRGEAWSGLCGRLGAVSDAEALRAFIEREFEPYEVGNPDCSRDGLITGYYEPFIEGRRSRQGAFVHPVHGLPADLLTLDLRQIPRSVRGAPVPVRIAGRKVVPAPEGAAPYRLDLSAVPAGVLDRRIRLRLEGDRLVAYPTRAEIVRGGLRQAPVLAWVDNVAALYSMHIQGSGRVRLEDGKVLRLAFAEQNGHPFRPPQRTRTRGMADGPSLFARGLDIDFEAVVDSQGALADLPLTRGAARPGLPSERALDRDVERLVEALAAGATLGEAARTGSAGAAPAPVKPAPAV</sequence>
<dbReference type="PANTHER" id="PTHR30124">
    <property type="entry name" value="MEMBRANE-BOUND LYTIC MUREIN TRANSGLYCOSYLASE A"/>
    <property type="match status" value="1"/>
</dbReference>
<dbReference type="EMBL" id="AMXF01000149">
    <property type="protein sequence ID" value="ENO95983.1"/>
    <property type="molecule type" value="Genomic_DNA"/>
</dbReference>
<dbReference type="PANTHER" id="PTHR30124:SF0">
    <property type="entry name" value="MEMBRANE-BOUND LYTIC MUREIN TRANSGLYCOSYLASE A"/>
    <property type="match status" value="1"/>
</dbReference>
<dbReference type="SMART" id="SM00925">
    <property type="entry name" value="MltA"/>
    <property type="match status" value="1"/>
</dbReference>
<evidence type="ECO:0000313" key="3">
    <source>
        <dbReference type="EMBL" id="ENO95983.1"/>
    </source>
</evidence>
<protein>
    <submittedName>
        <fullName evidence="3">3D domain-containing protein</fullName>
    </submittedName>
</protein>
<organism evidence="3 4">
    <name type="scientific">Thauera phenylacetica B4P</name>
    <dbReference type="NCBI Taxonomy" id="1234382"/>
    <lineage>
        <taxon>Bacteria</taxon>
        <taxon>Pseudomonadati</taxon>
        <taxon>Pseudomonadota</taxon>
        <taxon>Betaproteobacteria</taxon>
        <taxon>Rhodocyclales</taxon>
        <taxon>Zoogloeaceae</taxon>
        <taxon>Thauera</taxon>
    </lineage>
</organism>
<dbReference type="Gene3D" id="2.40.40.10">
    <property type="entry name" value="RlpA-like domain"/>
    <property type="match status" value="1"/>
</dbReference>
<keyword evidence="4" id="KW-1185">Reference proteome</keyword>
<dbReference type="SUPFAM" id="SSF50685">
    <property type="entry name" value="Barwin-like endoglucanases"/>
    <property type="match status" value="1"/>
</dbReference>
<dbReference type="InterPro" id="IPR036908">
    <property type="entry name" value="RlpA-like_sf"/>
</dbReference>
<evidence type="ECO:0000313" key="4">
    <source>
        <dbReference type="Proteomes" id="UP000013047"/>
    </source>
</evidence>
<evidence type="ECO:0000259" key="2">
    <source>
        <dbReference type="SMART" id="SM00925"/>
    </source>
</evidence>
<feature type="domain" description="Lytic transglycosylase MltA" evidence="2">
    <location>
        <begin position="113"/>
        <end position="283"/>
    </location>
</feature>
<dbReference type="AlphaFoldDB" id="N6ZNU1"/>
<feature type="non-terminal residue" evidence="3">
    <location>
        <position position="351"/>
    </location>
</feature>
<proteinExistence type="predicted"/>
<comment type="caution">
    <text evidence="3">The sequence shown here is derived from an EMBL/GenBank/DDBJ whole genome shotgun (WGS) entry which is preliminary data.</text>
</comment>